<evidence type="ECO:0000313" key="2">
    <source>
        <dbReference type="EMBL" id="KAE8375081.1"/>
    </source>
</evidence>
<protein>
    <recommendedName>
        <fullName evidence="4">Leucine rich repeat domain protein</fullName>
    </recommendedName>
</protein>
<dbReference type="Gene3D" id="3.80.10.10">
    <property type="entry name" value="Ribonuclease Inhibitor"/>
    <property type="match status" value="1"/>
</dbReference>
<keyword evidence="3" id="KW-1185">Reference proteome</keyword>
<evidence type="ECO:0000313" key="3">
    <source>
        <dbReference type="Proteomes" id="UP000326198"/>
    </source>
</evidence>
<name>A0A5N7AZ83_9EURO</name>
<sequence length="903" mass="99488">MDLVPPSYQSATTRDAWSFIATYIPSSDLCAATLVCRKWHALFMPFLWGDPASHFGTDNDAVYVALTRFRRTLVYARLEVRMLTHTLHLPPALSEIYGGPRPEWLREVLEYLPCLQSLMVSKLPFFDHSSMVALRNNTNQESAPHTYNVRLLLADHEPNTTSQGLAEALLCFQELVYLDLSYTTPARDYSVLSALSQLEHLQVLKLRGIGLRDSDAEFLANAIGLRVRYLDLRGNRLTDMAVRSLLQASFLSPGNPTVSHNPEVGTAAPGPFAPTTSPLTNSKWLSCPTLDEQFMKALTRPLTGRSWVENVPHAGITHLCIADNRITVEGVASLIASYRLHALDVGTVDTAESIWDIRVISSYHKDPRKLPGAEKLIPILGSAAKENLTYLRAHHAICTADAPWKDPILSDGFVAELPAEIVKITPELDGTNMIHELPAEETPLFELPGSPVPETWRTEFQRSGHGTQVSICEDEPLPMRRRGSAFAPEVVKIPHVRADVDATLTTTSPLHSTQAEEGLIPTRSEFNENSEAPGTSPRRASPVMMDDLKTQKIQELVSKRPKNRVLPHKDNKENGFPYLHPSYVPHLETLVLTDVPSHVPANSPILGSLIRFIIACSNEALLATLQAGSDYSLPPGRARAKAEQERSRSLFALRRLVLEVTPVDKKTAKLTAWKSMSYQQGVSNSSTGDRDLEKLWAAAADDFSFFGEDECGVPNHDPGRYFPMAALNEKVTLIPDDDDSGNSGNSTPVTSVQNLHRPGFPSFHGSHSHPSFINSLLAQNDGGVVSPQIDAPDVDLVAELAAFRRSKKAEYEDLLRRDRKRRSTIGTTSSLLSPVGSLSSSRPLSPSNSCTLAAASAPQLAISHYVEGYWKGEVKIVRNPAPKGRSGVVDMYGNYFEKGYLYP</sequence>
<gene>
    <name evidence="2" type="ORF">BDV26DRAFT_268602</name>
</gene>
<dbReference type="EMBL" id="ML736268">
    <property type="protein sequence ID" value="KAE8375081.1"/>
    <property type="molecule type" value="Genomic_DNA"/>
</dbReference>
<dbReference type="InterPro" id="IPR032675">
    <property type="entry name" value="LRR_dom_sf"/>
</dbReference>
<organism evidence="2 3">
    <name type="scientific">Aspergillus bertholletiae</name>
    <dbReference type="NCBI Taxonomy" id="1226010"/>
    <lineage>
        <taxon>Eukaryota</taxon>
        <taxon>Fungi</taxon>
        <taxon>Dikarya</taxon>
        <taxon>Ascomycota</taxon>
        <taxon>Pezizomycotina</taxon>
        <taxon>Eurotiomycetes</taxon>
        <taxon>Eurotiomycetidae</taxon>
        <taxon>Eurotiales</taxon>
        <taxon>Aspergillaceae</taxon>
        <taxon>Aspergillus</taxon>
        <taxon>Aspergillus subgen. Circumdati</taxon>
    </lineage>
</organism>
<accession>A0A5N7AZ83</accession>
<feature type="region of interest" description="Disordered" evidence="1">
    <location>
        <begin position="733"/>
        <end position="753"/>
    </location>
</feature>
<proteinExistence type="predicted"/>
<dbReference type="OrthoDB" id="408631at2759"/>
<feature type="region of interest" description="Disordered" evidence="1">
    <location>
        <begin position="506"/>
        <end position="544"/>
    </location>
</feature>
<evidence type="ECO:0000256" key="1">
    <source>
        <dbReference type="SAM" id="MobiDB-lite"/>
    </source>
</evidence>
<feature type="compositionally biased region" description="Polar residues" evidence="1">
    <location>
        <begin position="506"/>
        <end position="515"/>
    </location>
</feature>
<dbReference type="SUPFAM" id="SSF52047">
    <property type="entry name" value="RNI-like"/>
    <property type="match status" value="1"/>
</dbReference>
<reference evidence="2 3" key="1">
    <citation type="submission" date="2019-04" db="EMBL/GenBank/DDBJ databases">
        <title>Friends and foes A comparative genomics studyof 23 Aspergillus species from section Flavi.</title>
        <authorList>
            <consortium name="DOE Joint Genome Institute"/>
            <person name="Kjaerbolling I."/>
            <person name="Vesth T."/>
            <person name="Frisvad J.C."/>
            <person name="Nybo J.L."/>
            <person name="Theobald S."/>
            <person name="Kildgaard S."/>
            <person name="Isbrandt T."/>
            <person name="Kuo A."/>
            <person name="Sato A."/>
            <person name="Lyhne E.K."/>
            <person name="Kogle M.E."/>
            <person name="Wiebenga A."/>
            <person name="Kun R.S."/>
            <person name="Lubbers R.J."/>
            <person name="Makela M.R."/>
            <person name="Barry K."/>
            <person name="Chovatia M."/>
            <person name="Clum A."/>
            <person name="Daum C."/>
            <person name="Haridas S."/>
            <person name="He G."/>
            <person name="LaButti K."/>
            <person name="Lipzen A."/>
            <person name="Mondo S."/>
            <person name="Riley R."/>
            <person name="Salamov A."/>
            <person name="Simmons B.A."/>
            <person name="Magnuson J.K."/>
            <person name="Henrissat B."/>
            <person name="Mortensen U.H."/>
            <person name="Larsen T.O."/>
            <person name="Devries R.P."/>
            <person name="Grigoriev I.V."/>
            <person name="Machida M."/>
            <person name="Baker S.E."/>
            <person name="Andersen M.R."/>
        </authorList>
    </citation>
    <scope>NUCLEOTIDE SEQUENCE [LARGE SCALE GENOMIC DNA]</scope>
    <source>
        <strain evidence="2 3">IBT 29228</strain>
    </source>
</reference>
<evidence type="ECO:0008006" key="4">
    <source>
        <dbReference type="Google" id="ProtNLM"/>
    </source>
</evidence>
<dbReference type="AlphaFoldDB" id="A0A5N7AZ83"/>
<dbReference type="Proteomes" id="UP000326198">
    <property type="component" value="Unassembled WGS sequence"/>
</dbReference>